<accession>A0A0C3PXR1</accession>
<dbReference type="Proteomes" id="UP000054217">
    <property type="component" value="Unassembled WGS sequence"/>
</dbReference>
<organism evidence="1 2">
    <name type="scientific">Pisolithus tinctorius Marx 270</name>
    <dbReference type="NCBI Taxonomy" id="870435"/>
    <lineage>
        <taxon>Eukaryota</taxon>
        <taxon>Fungi</taxon>
        <taxon>Dikarya</taxon>
        <taxon>Basidiomycota</taxon>
        <taxon>Agaricomycotina</taxon>
        <taxon>Agaricomycetes</taxon>
        <taxon>Agaricomycetidae</taxon>
        <taxon>Boletales</taxon>
        <taxon>Sclerodermatineae</taxon>
        <taxon>Pisolithaceae</taxon>
        <taxon>Pisolithus</taxon>
    </lineage>
</organism>
<name>A0A0C3PXR1_PISTI</name>
<reference evidence="1 2" key="1">
    <citation type="submission" date="2014-04" db="EMBL/GenBank/DDBJ databases">
        <authorList>
            <consortium name="DOE Joint Genome Institute"/>
            <person name="Kuo A."/>
            <person name="Kohler A."/>
            <person name="Costa M.D."/>
            <person name="Nagy L.G."/>
            <person name="Floudas D."/>
            <person name="Copeland A."/>
            <person name="Barry K.W."/>
            <person name="Cichocki N."/>
            <person name="Veneault-Fourrey C."/>
            <person name="LaButti K."/>
            <person name="Lindquist E.A."/>
            <person name="Lipzen A."/>
            <person name="Lundell T."/>
            <person name="Morin E."/>
            <person name="Murat C."/>
            <person name="Sun H."/>
            <person name="Tunlid A."/>
            <person name="Henrissat B."/>
            <person name="Grigoriev I.V."/>
            <person name="Hibbett D.S."/>
            <person name="Martin F."/>
            <person name="Nordberg H.P."/>
            <person name="Cantor M.N."/>
            <person name="Hua S.X."/>
        </authorList>
    </citation>
    <scope>NUCLEOTIDE SEQUENCE [LARGE SCALE GENOMIC DNA]</scope>
    <source>
        <strain evidence="1 2">Marx 270</strain>
    </source>
</reference>
<dbReference type="HOGENOM" id="CLU_2387062_0_0_1"/>
<protein>
    <submittedName>
        <fullName evidence="1">Uncharacterized protein</fullName>
    </submittedName>
</protein>
<keyword evidence="2" id="KW-1185">Reference proteome</keyword>
<dbReference type="InParanoid" id="A0A0C3PXR1"/>
<dbReference type="EMBL" id="KN831945">
    <property type="protein sequence ID" value="KIO13804.1"/>
    <property type="molecule type" value="Genomic_DNA"/>
</dbReference>
<evidence type="ECO:0000313" key="1">
    <source>
        <dbReference type="EMBL" id="KIO13804.1"/>
    </source>
</evidence>
<dbReference type="AlphaFoldDB" id="A0A0C3PXR1"/>
<proteinExistence type="predicted"/>
<gene>
    <name evidence="1" type="ORF">M404DRAFT_992038</name>
</gene>
<reference evidence="2" key="2">
    <citation type="submission" date="2015-01" db="EMBL/GenBank/DDBJ databases">
        <title>Evolutionary Origins and Diversification of the Mycorrhizal Mutualists.</title>
        <authorList>
            <consortium name="DOE Joint Genome Institute"/>
            <consortium name="Mycorrhizal Genomics Consortium"/>
            <person name="Kohler A."/>
            <person name="Kuo A."/>
            <person name="Nagy L.G."/>
            <person name="Floudas D."/>
            <person name="Copeland A."/>
            <person name="Barry K.W."/>
            <person name="Cichocki N."/>
            <person name="Veneault-Fourrey C."/>
            <person name="LaButti K."/>
            <person name="Lindquist E.A."/>
            <person name="Lipzen A."/>
            <person name="Lundell T."/>
            <person name="Morin E."/>
            <person name="Murat C."/>
            <person name="Riley R."/>
            <person name="Ohm R."/>
            <person name="Sun H."/>
            <person name="Tunlid A."/>
            <person name="Henrissat B."/>
            <person name="Grigoriev I.V."/>
            <person name="Hibbett D.S."/>
            <person name="Martin F."/>
        </authorList>
    </citation>
    <scope>NUCLEOTIDE SEQUENCE [LARGE SCALE GENOMIC DNA]</scope>
    <source>
        <strain evidence="2">Marx 270</strain>
    </source>
</reference>
<sequence>MGLELIHEFSCRLLNRPQRAAYRFLQLSLCLFRSATRTSIPGTFRPAVSGPPQMITTPGFSLTHSPSIQSTSYDMARDCSGSSRALPIYIDTTY</sequence>
<evidence type="ECO:0000313" key="2">
    <source>
        <dbReference type="Proteomes" id="UP000054217"/>
    </source>
</evidence>